<evidence type="ECO:0000256" key="1">
    <source>
        <dbReference type="SAM" id="MobiDB-lite"/>
    </source>
</evidence>
<dbReference type="EMBL" id="JARBHB010000004">
    <property type="protein sequence ID" value="KAJ8885767.1"/>
    <property type="molecule type" value="Genomic_DNA"/>
</dbReference>
<feature type="region of interest" description="Disordered" evidence="1">
    <location>
        <begin position="597"/>
        <end position="617"/>
    </location>
</feature>
<organism evidence="2 3">
    <name type="scientific">Dryococelus australis</name>
    <dbReference type="NCBI Taxonomy" id="614101"/>
    <lineage>
        <taxon>Eukaryota</taxon>
        <taxon>Metazoa</taxon>
        <taxon>Ecdysozoa</taxon>
        <taxon>Arthropoda</taxon>
        <taxon>Hexapoda</taxon>
        <taxon>Insecta</taxon>
        <taxon>Pterygota</taxon>
        <taxon>Neoptera</taxon>
        <taxon>Polyneoptera</taxon>
        <taxon>Phasmatodea</taxon>
        <taxon>Verophasmatodea</taxon>
        <taxon>Anareolatae</taxon>
        <taxon>Phasmatidae</taxon>
        <taxon>Eurycanthinae</taxon>
        <taxon>Dryococelus</taxon>
    </lineage>
</organism>
<sequence length="836" mass="92420">MKYSPFYLLHGVEATQPTHVITKTYFEPADNWCEKLLQEREQARINLIASQKQQKTYFDKVQPNTLQIEDWVWLRNRPRPFRVIDISGPSTLRIQMNKTGKPNIDTMTTRKIKLFVVPRRRWRQHQHREGRVTTFTASTDVNVGTTGCSSHLGVNTVIGRSNCSPREKSNCDVRLHHDARRAHQAIAPGNIAIAELIHQTNKINIYPTCNLPFQQQRTSPRTEHEAACGSGKHGNQNTGCHHLNDVGEVALAVIDRILRDPQACSHVTSQASSSSHPSTTPHCAVSAFLSSRGRLMLHKEGVLFRPRPENRTSGERTWDLSTRGSSVAAQSPGAWVTGRVETLRTAIQVSARRAIPPPPLLHSHKYLLRVSLQDCSRASQLQVQEAAFRTTVAIQHSSGKNLEIVLRTEENDEVISVWISTGMQGQEKQEICEKIPPTSGIVRQDSTCENPGATQPGIEPHSPRWEASGTVVTHQTHIQEEPGSIPGPAILRLAFRGFPKSLQANAEMSTKQRPLPIPSESLFPAQLVPSLIYLAVDETPSCLTLKDRLWRSPVCQHLTSATSASDVTGHVNQSNVVSATARSTRADQTDAYAQFAGMKGQEKREIPDKKNPADQRHRPARFPHAKIRNDPVGLAEVSLVVDPGSLAADVADDLRRDHHLVTSDQVGGAARVIEGHEVVVSWHGLRGHVQWKHVAHGPAAEEPGVVRVLLDVLQHTCSQLALPIVNARFCTLDACSIHRAWPPDASPMAIAMSQHSLQVIGMASLSLMSCARPLTACLTTDILIIWILFTDAVTEMSVVQRLSIRAGGLEEVGQSHGRYTLQTSPRWTFILGLPEE</sequence>
<keyword evidence="3" id="KW-1185">Reference proteome</keyword>
<accession>A0ABQ9HN57</accession>
<comment type="caution">
    <text evidence="2">The sequence shown here is derived from an EMBL/GenBank/DDBJ whole genome shotgun (WGS) entry which is preliminary data.</text>
</comment>
<feature type="compositionally biased region" description="Basic and acidic residues" evidence="1">
    <location>
        <begin position="600"/>
        <end position="617"/>
    </location>
</feature>
<evidence type="ECO:0000313" key="3">
    <source>
        <dbReference type="Proteomes" id="UP001159363"/>
    </source>
</evidence>
<proteinExistence type="predicted"/>
<evidence type="ECO:0000313" key="2">
    <source>
        <dbReference type="EMBL" id="KAJ8885767.1"/>
    </source>
</evidence>
<reference evidence="2 3" key="1">
    <citation type="submission" date="2023-02" db="EMBL/GenBank/DDBJ databases">
        <title>LHISI_Scaffold_Assembly.</title>
        <authorList>
            <person name="Stuart O.P."/>
            <person name="Cleave R."/>
            <person name="Magrath M.J.L."/>
            <person name="Mikheyev A.S."/>
        </authorList>
    </citation>
    <scope>NUCLEOTIDE SEQUENCE [LARGE SCALE GENOMIC DNA]</scope>
    <source>
        <strain evidence="2">Daus_M_001</strain>
        <tissue evidence="2">Leg muscle</tissue>
    </source>
</reference>
<dbReference type="Proteomes" id="UP001159363">
    <property type="component" value="Chromosome X"/>
</dbReference>
<gene>
    <name evidence="2" type="ORF">PR048_011967</name>
</gene>
<protein>
    <submittedName>
        <fullName evidence="2">Uncharacterized protein</fullName>
    </submittedName>
</protein>
<name>A0ABQ9HN57_9NEOP</name>